<dbReference type="GO" id="GO:0032259">
    <property type="term" value="P:methylation"/>
    <property type="evidence" value="ECO:0007669"/>
    <property type="project" value="InterPro"/>
</dbReference>
<dbReference type="InterPro" id="IPR050851">
    <property type="entry name" value="mRNA_Cap_2O-Ribose_MeTrfase"/>
</dbReference>
<dbReference type="InterPro" id="IPR002877">
    <property type="entry name" value="RNA_MeTrfase_FtsJ_dom"/>
</dbReference>
<organism evidence="2">
    <name type="scientific">viral metagenome</name>
    <dbReference type="NCBI Taxonomy" id="1070528"/>
    <lineage>
        <taxon>unclassified sequences</taxon>
        <taxon>metagenomes</taxon>
        <taxon>organismal metagenomes</taxon>
    </lineage>
</organism>
<dbReference type="SUPFAM" id="SSF53335">
    <property type="entry name" value="S-adenosyl-L-methionine-dependent methyltransferases"/>
    <property type="match status" value="1"/>
</dbReference>
<dbReference type="PANTHER" id="PTHR16121">
    <property type="entry name" value="CAP-SPECIFIC MRNA (NUCLEOSIDE-2'-O-)-METHYLTRANSFERASE 1-RELATED"/>
    <property type="match status" value="1"/>
</dbReference>
<reference evidence="2" key="1">
    <citation type="journal article" date="2020" name="Nature">
        <title>Giant virus diversity and host interactions through global metagenomics.</title>
        <authorList>
            <person name="Schulz F."/>
            <person name="Roux S."/>
            <person name="Paez-Espino D."/>
            <person name="Jungbluth S."/>
            <person name="Walsh D.A."/>
            <person name="Denef V.J."/>
            <person name="McMahon K.D."/>
            <person name="Konstantinidis K.T."/>
            <person name="Eloe-Fadrosh E.A."/>
            <person name="Kyrpides N.C."/>
            <person name="Woyke T."/>
        </authorList>
    </citation>
    <scope>NUCLEOTIDE SEQUENCE</scope>
    <source>
        <strain evidence="2">GVMAG-M-3300020166-5</strain>
    </source>
</reference>
<evidence type="ECO:0000259" key="1">
    <source>
        <dbReference type="Pfam" id="PF01728"/>
    </source>
</evidence>
<accession>A0A6C0C051</accession>
<sequence length="405" mass="46845">MSYIQLPIITRIDNIDNLISMKSIKDDMLRPVLNKTLFSYLNIIKAEIDDCPAEWDKYKKYTNPYEYIHTPVSGTNTSICKLTPLSRSYYKMVEICNLLSILKELPSTLKSFHLAEGPGGFIEALADMRKSDENKYHETDEYYGMTLVDDFDRTIPGWEKTEYLLSQCKNIRIEKGCDNKGDLTNPDNLQYCFDKYKNSMDLITGDGGFDFSIDFNQQERVSAKLIFCQVAFAVSMQKTGGAFIIKLFDTFTNISVNIIHLLTILYKSVSFVKPYTSRHANSEKYLVCKNFRLPAEEVRPLIHKFLNIYRDENFDNMTSILDIPAPYLLNIKIEECNATCGQQQIECISNTLNLIDNNKSDKLEILKKSNIHKCKLWCQKHRLPYNKNVVANNIFLQKQYSLKLS</sequence>
<name>A0A6C0C051_9ZZZZ</name>
<dbReference type="Gene3D" id="3.40.50.12760">
    <property type="match status" value="1"/>
</dbReference>
<dbReference type="GO" id="GO:0006370">
    <property type="term" value="P:7-methylguanosine mRNA capping"/>
    <property type="evidence" value="ECO:0007669"/>
    <property type="project" value="TreeGrafter"/>
</dbReference>
<dbReference type="GO" id="GO:0004483">
    <property type="term" value="F:methyltransferase cap1 activity"/>
    <property type="evidence" value="ECO:0007669"/>
    <property type="project" value="UniProtKB-ARBA"/>
</dbReference>
<evidence type="ECO:0000313" key="2">
    <source>
        <dbReference type="EMBL" id="QHS96923.1"/>
    </source>
</evidence>
<dbReference type="AlphaFoldDB" id="A0A6C0C051"/>
<feature type="domain" description="Ribosomal RNA methyltransferase FtsJ" evidence="1">
    <location>
        <begin position="86"/>
        <end position="291"/>
    </location>
</feature>
<dbReference type="EMBL" id="MN739281">
    <property type="protein sequence ID" value="QHS96923.1"/>
    <property type="molecule type" value="Genomic_DNA"/>
</dbReference>
<proteinExistence type="predicted"/>
<dbReference type="InterPro" id="IPR029063">
    <property type="entry name" value="SAM-dependent_MTases_sf"/>
</dbReference>
<dbReference type="GO" id="GO:0005634">
    <property type="term" value="C:nucleus"/>
    <property type="evidence" value="ECO:0007669"/>
    <property type="project" value="TreeGrafter"/>
</dbReference>
<protein>
    <recommendedName>
        <fullName evidence="1">Ribosomal RNA methyltransferase FtsJ domain-containing protein</fullName>
    </recommendedName>
</protein>
<dbReference type="GO" id="GO:0005737">
    <property type="term" value="C:cytoplasm"/>
    <property type="evidence" value="ECO:0007669"/>
    <property type="project" value="TreeGrafter"/>
</dbReference>
<dbReference type="Pfam" id="PF01728">
    <property type="entry name" value="FtsJ"/>
    <property type="match status" value="1"/>
</dbReference>